<evidence type="ECO:0000313" key="1">
    <source>
        <dbReference type="EMBL" id="GGN57773.1"/>
    </source>
</evidence>
<dbReference type="Proteomes" id="UP000600365">
    <property type="component" value="Unassembled WGS sequence"/>
</dbReference>
<dbReference type="EMBL" id="BMMM01000003">
    <property type="protein sequence ID" value="GGN57773.1"/>
    <property type="molecule type" value="Genomic_DNA"/>
</dbReference>
<protein>
    <submittedName>
        <fullName evidence="1">Uncharacterized protein</fullName>
    </submittedName>
</protein>
<keyword evidence="2" id="KW-1185">Reference proteome</keyword>
<organism evidence="1 2">
    <name type="scientific">Streptomyces albiflavescens</name>
    <dbReference type="NCBI Taxonomy" id="1623582"/>
    <lineage>
        <taxon>Bacteria</taxon>
        <taxon>Bacillati</taxon>
        <taxon>Actinomycetota</taxon>
        <taxon>Actinomycetes</taxon>
        <taxon>Kitasatosporales</taxon>
        <taxon>Streptomycetaceae</taxon>
        <taxon>Streptomyces</taxon>
    </lineage>
</organism>
<name>A0A918D1Y1_9ACTN</name>
<evidence type="ECO:0000313" key="2">
    <source>
        <dbReference type="Proteomes" id="UP000600365"/>
    </source>
</evidence>
<dbReference type="AlphaFoldDB" id="A0A918D1Y1"/>
<gene>
    <name evidence="1" type="ORF">GCM10011579_020420</name>
</gene>
<proteinExistence type="predicted"/>
<comment type="caution">
    <text evidence="1">The sequence shown here is derived from an EMBL/GenBank/DDBJ whole genome shotgun (WGS) entry which is preliminary data.</text>
</comment>
<accession>A0A918D1Y1</accession>
<reference evidence="1 2" key="1">
    <citation type="journal article" date="2014" name="Int. J. Syst. Evol. Microbiol.">
        <title>Complete genome sequence of Corynebacterium casei LMG S-19264T (=DSM 44701T), isolated from a smear-ripened cheese.</title>
        <authorList>
            <consortium name="US DOE Joint Genome Institute (JGI-PGF)"/>
            <person name="Walter F."/>
            <person name="Albersmeier A."/>
            <person name="Kalinowski J."/>
            <person name="Ruckert C."/>
        </authorList>
    </citation>
    <scope>NUCLEOTIDE SEQUENCE [LARGE SCALE GENOMIC DNA]</scope>
    <source>
        <strain evidence="1 2">CGMCC 4.7111</strain>
    </source>
</reference>
<sequence length="49" mass="5409">MWGRQLEVGELKPAVVWRIVGGRGLKIDGRENGFRFGRSRGGEVGIKAL</sequence>